<dbReference type="RefSeq" id="WP_236983952.1">
    <property type="nucleotide sequence ID" value="NZ_AP023086.1"/>
</dbReference>
<gene>
    <name evidence="1" type="ORF">MARGE09_P3263</name>
</gene>
<dbReference type="AlphaFoldDB" id="A0AAN2BLH4"/>
<evidence type="ECO:0000313" key="2">
    <source>
        <dbReference type="Proteomes" id="UP001320119"/>
    </source>
</evidence>
<evidence type="ECO:0000313" key="1">
    <source>
        <dbReference type="EMBL" id="BCD99062.1"/>
    </source>
</evidence>
<dbReference type="EMBL" id="AP023086">
    <property type="protein sequence ID" value="BCD99062.1"/>
    <property type="molecule type" value="Genomic_DNA"/>
</dbReference>
<accession>A0AAN2BLH4</accession>
<keyword evidence="2" id="KW-1185">Reference proteome</keyword>
<evidence type="ECO:0008006" key="3">
    <source>
        <dbReference type="Google" id="ProtNLM"/>
    </source>
</evidence>
<protein>
    <recommendedName>
        <fullName evidence="3">DUF1552 domain-containing protein</fullName>
    </recommendedName>
</protein>
<organism evidence="1 2">
    <name type="scientific">Marinagarivorans cellulosilyticus</name>
    <dbReference type="NCBI Taxonomy" id="2721545"/>
    <lineage>
        <taxon>Bacteria</taxon>
        <taxon>Pseudomonadati</taxon>
        <taxon>Pseudomonadota</taxon>
        <taxon>Gammaproteobacteria</taxon>
        <taxon>Cellvibrionales</taxon>
        <taxon>Cellvibrionaceae</taxon>
        <taxon>Marinagarivorans</taxon>
    </lineage>
</organism>
<dbReference type="Pfam" id="PF07586">
    <property type="entry name" value="HXXSHH"/>
    <property type="match status" value="1"/>
</dbReference>
<sequence length="443" mass="49338">MINQTKQKAPVRHQCRIGAPKIGRRALLQSGACAALAPFLPVLESRAQDGAPPKRILFCYQANGTVHQEWKPSGIGADFEFNRILAPLENHKKDLLVLSGLDLEPEPAKPHSGHPQLFSNVPADMDRFRLCPSITLDQYIAQQRQDNTRFSTLELGIVPFGGDDFYTREILFRGPYDPVPWEPSPYAAFDRVFGTQGGAGNSDGIDKRLALRQRILDGVKNDLNRLQSKLGMEDRALMQRHEESIVQLENRFRQSVSICDGPNLGEPLDFRSVANYREMAQLQMDMMVSAFACDATRVGTLIWSGPTSTQPFPWLGDFGNNHHVLSHDPNQIEALIQINTWYSEQHKVLIDKLKSVPEPGGGTLFDNTVIFFANPLSDGNAHRKIDLPLMLAGGKWHFNTGRYIDFESKPHGHLLVSLAHAMGLDIDSFGEPETGTGALNELL</sequence>
<proteinExistence type="predicted"/>
<dbReference type="Proteomes" id="UP001320119">
    <property type="component" value="Chromosome"/>
</dbReference>
<dbReference type="KEGG" id="marq:MARGE09_P3263"/>
<dbReference type="InterPro" id="IPR011447">
    <property type="entry name" value="DUF1552"/>
</dbReference>
<name>A0AAN2BLH4_9GAMM</name>
<reference evidence="1 2" key="1">
    <citation type="journal article" date="2022" name="IScience">
        <title>An ultrasensitive nanofiber-based assay for enzymatic hydrolysis and deep-sea microbial degradation of cellulose.</title>
        <authorList>
            <person name="Tsudome M."/>
            <person name="Tachioka M."/>
            <person name="Miyazaki M."/>
            <person name="Uchimura K."/>
            <person name="Tsuda M."/>
            <person name="Takaki Y."/>
            <person name="Deguchi S."/>
        </authorList>
    </citation>
    <scope>NUCLEOTIDE SEQUENCE [LARGE SCALE GENOMIC DNA]</scope>
    <source>
        <strain evidence="1 2">GE09</strain>
    </source>
</reference>